<dbReference type="EMBL" id="JBHSFP010000055">
    <property type="protein sequence ID" value="MFC4536718.1"/>
    <property type="molecule type" value="Genomic_DNA"/>
</dbReference>
<evidence type="ECO:0000256" key="1">
    <source>
        <dbReference type="ARBA" id="ARBA00001957"/>
    </source>
</evidence>
<dbReference type="PROSITE" id="PS50075">
    <property type="entry name" value="CARRIER"/>
    <property type="match status" value="2"/>
</dbReference>
<comment type="cofactor">
    <cofactor evidence="1">
        <name>pantetheine 4'-phosphate</name>
        <dbReference type="ChEBI" id="CHEBI:47942"/>
    </cofactor>
</comment>
<organism evidence="10 11">
    <name type="scientific">Sphaerisporangium dianthi</name>
    <dbReference type="NCBI Taxonomy" id="1436120"/>
    <lineage>
        <taxon>Bacteria</taxon>
        <taxon>Bacillati</taxon>
        <taxon>Actinomycetota</taxon>
        <taxon>Actinomycetes</taxon>
        <taxon>Streptosporangiales</taxon>
        <taxon>Streptosporangiaceae</taxon>
        <taxon>Sphaerisporangium</taxon>
    </lineage>
</organism>
<dbReference type="SUPFAM" id="SSF47336">
    <property type="entry name" value="ACP-like"/>
    <property type="match status" value="2"/>
</dbReference>
<dbReference type="InterPro" id="IPR036736">
    <property type="entry name" value="ACP-like_sf"/>
</dbReference>
<dbReference type="InterPro" id="IPR001242">
    <property type="entry name" value="Condensation_dom"/>
</dbReference>
<dbReference type="InterPro" id="IPR023213">
    <property type="entry name" value="CAT-like_dom_sf"/>
</dbReference>
<accession>A0ABV9CUU0</accession>
<keyword evidence="6" id="KW-0597">Phosphoprotein</keyword>
<evidence type="ECO:0000256" key="5">
    <source>
        <dbReference type="ARBA" id="ARBA00022450"/>
    </source>
</evidence>
<reference evidence="11" key="1">
    <citation type="journal article" date="2019" name="Int. J. Syst. Evol. Microbiol.">
        <title>The Global Catalogue of Microorganisms (GCM) 10K type strain sequencing project: providing services to taxonomists for standard genome sequencing and annotation.</title>
        <authorList>
            <consortium name="The Broad Institute Genomics Platform"/>
            <consortium name="The Broad Institute Genome Sequencing Center for Infectious Disease"/>
            <person name="Wu L."/>
            <person name="Ma J."/>
        </authorList>
    </citation>
    <scope>NUCLEOTIDE SEQUENCE [LARGE SCALE GENOMIC DNA]</scope>
    <source>
        <strain evidence="11">CGMCC 4.7132</strain>
    </source>
</reference>
<dbReference type="NCBIfam" id="TIGR01733">
    <property type="entry name" value="AA-adenyl-dom"/>
    <property type="match status" value="1"/>
</dbReference>
<dbReference type="InterPro" id="IPR045851">
    <property type="entry name" value="AMP-bd_C_sf"/>
</dbReference>
<dbReference type="Gene3D" id="3.40.50.12780">
    <property type="entry name" value="N-terminal domain of ligase-like"/>
    <property type="match status" value="1"/>
</dbReference>
<dbReference type="Gene3D" id="1.10.1200.10">
    <property type="entry name" value="ACP-like"/>
    <property type="match status" value="2"/>
</dbReference>
<dbReference type="Pfam" id="PF00550">
    <property type="entry name" value="PP-binding"/>
    <property type="match status" value="2"/>
</dbReference>
<dbReference type="PANTHER" id="PTHR45527">
    <property type="entry name" value="NONRIBOSOMAL PEPTIDE SYNTHETASE"/>
    <property type="match status" value="1"/>
</dbReference>
<dbReference type="CDD" id="cd19535">
    <property type="entry name" value="Cyc_NRPS"/>
    <property type="match status" value="1"/>
</dbReference>
<dbReference type="Proteomes" id="UP001596004">
    <property type="component" value="Unassembled WGS sequence"/>
</dbReference>
<proteinExistence type="inferred from homology"/>
<dbReference type="PROSITE" id="PS00455">
    <property type="entry name" value="AMP_BINDING"/>
    <property type="match status" value="1"/>
</dbReference>
<dbReference type="Gene3D" id="3.30.559.30">
    <property type="entry name" value="Nonribosomal peptide synthetase, condensation domain"/>
    <property type="match status" value="1"/>
</dbReference>
<evidence type="ECO:0000256" key="3">
    <source>
        <dbReference type="ARBA" id="ARBA00007380"/>
    </source>
</evidence>
<dbReference type="InterPro" id="IPR010071">
    <property type="entry name" value="AA_adenyl_dom"/>
</dbReference>
<comment type="similarity">
    <text evidence="3">Belongs to the ATP-dependent AMP-binding enzyme family. MbtB subfamily.</text>
</comment>
<comment type="pathway">
    <text evidence="2">Siderophore biosynthesis; mycobactin biosynthesis.</text>
</comment>
<feature type="domain" description="Carrier" evidence="9">
    <location>
        <begin position="1056"/>
        <end position="1131"/>
    </location>
</feature>
<evidence type="ECO:0000313" key="11">
    <source>
        <dbReference type="Proteomes" id="UP001596004"/>
    </source>
</evidence>
<dbReference type="Pfam" id="PF00668">
    <property type="entry name" value="Condensation"/>
    <property type="match status" value="1"/>
</dbReference>
<evidence type="ECO:0000256" key="4">
    <source>
        <dbReference type="ARBA" id="ARBA00016743"/>
    </source>
</evidence>
<gene>
    <name evidence="10" type="ORF">ACFO60_38620</name>
</gene>
<evidence type="ECO:0000256" key="6">
    <source>
        <dbReference type="ARBA" id="ARBA00022553"/>
    </source>
</evidence>
<dbReference type="InterPro" id="IPR020806">
    <property type="entry name" value="PKS_PP-bd"/>
</dbReference>
<dbReference type="InterPro" id="IPR009081">
    <property type="entry name" value="PP-bd_ACP"/>
</dbReference>
<dbReference type="InterPro" id="IPR000873">
    <property type="entry name" value="AMP-dep_synth/lig_dom"/>
</dbReference>
<protein>
    <recommendedName>
        <fullName evidence="4">Phenyloxazoline synthase MbtB</fullName>
    </recommendedName>
    <alternativeName>
        <fullName evidence="8">Mycobactin synthetase protein B</fullName>
    </alternativeName>
</protein>
<dbReference type="RefSeq" id="WP_380851699.1">
    <property type="nucleotide sequence ID" value="NZ_JBHSFP010000055.1"/>
</dbReference>
<keyword evidence="5" id="KW-0596">Phosphopantetheine</keyword>
<dbReference type="Gene3D" id="3.30.300.30">
    <property type="match status" value="1"/>
</dbReference>
<feature type="domain" description="Carrier" evidence="9">
    <location>
        <begin position="9"/>
        <end position="85"/>
    </location>
</feature>
<dbReference type="Gene3D" id="3.30.559.10">
    <property type="entry name" value="Chloramphenicol acetyltransferase-like domain"/>
    <property type="match status" value="1"/>
</dbReference>
<dbReference type="Pfam" id="PF13193">
    <property type="entry name" value="AMP-binding_C"/>
    <property type="match status" value="1"/>
</dbReference>
<keyword evidence="11" id="KW-1185">Reference proteome</keyword>
<dbReference type="InterPro" id="IPR020845">
    <property type="entry name" value="AMP-binding_CS"/>
</dbReference>
<evidence type="ECO:0000256" key="8">
    <source>
        <dbReference type="ARBA" id="ARBA00033440"/>
    </source>
</evidence>
<comment type="caution">
    <text evidence="10">The sequence shown here is derived from an EMBL/GenBank/DDBJ whole genome shotgun (WGS) entry which is preliminary data.</text>
</comment>
<dbReference type="InterPro" id="IPR025110">
    <property type="entry name" value="AMP-bd_C"/>
</dbReference>
<dbReference type="Pfam" id="PF00501">
    <property type="entry name" value="AMP-binding"/>
    <property type="match status" value="1"/>
</dbReference>
<evidence type="ECO:0000256" key="2">
    <source>
        <dbReference type="ARBA" id="ARBA00005102"/>
    </source>
</evidence>
<dbReference type="PROSITE" id="PS00012">
    <property type="entry name" value="PHOSPHOPANTETHEINE"/>
    <property type="match status" value="2"/>
</dbReference>
<keyword evidence="7" id="KW-0436">Ligase</keyword>
<dbReference type="InterPro" id="IPR057737">
    <property type="entry name" value="Condensation_MtbB-like"/>
</dbReference>
<name>A0ABV9CUU0_9ACTN</name>
<dbReference type="SMART" id="SM00823">
    <property type="entry name" value="PKS_PP"/>
    <property type="match status" value="2"/>
</dbReference>
<dbReference type="SUPFAM" id="SSF56801">
    <property type="entry name" value="Acetyl-CoA synthetase-like"/>
    <property type="match status" value="1"/>
</dbReference>
<dbReference type="SUPFAM" id="SSF52777">
    <property type="entry name" value="CoA-dependent acyltransferases"/>
    <property type="match status" value="2"/>
</dbReference>
<evidence type="ECO:0000313" key="10">
    <source>
        <dbReference type="EMBL" id="MFC4536718.1"/>
    </source>
</evidence>
<evidence type="ECO:0000259" key="9">
    <source>
        <dbReference type="PROSITE" id="PS50075"/>
    </source>
</evidence>
<dbReference type="InterPro" id="IPR042099">
    <property type="entry name" value="ANL_N_sf"/>
</dbReference>
<dbReference type="InterPro" id="IPR006162">
    <property type="entry name" value="Ppantetheine_attach_site"/>
</dbReference>
<sequence length="1145" mass="122316">MVMQHASSGGGHAVEDTLRAAIIELLGDEAAPLDDDDNLFEFGLDSIRLMRLADTLQRAGLEVGFGELAEEPRVGAWLDLLRTRPVKPAEPAAAPAVDPALPFPLTPVQQSYWIGRDDDQPLGGVGCHAYLELDGPAADPARLEDAVRALIRRHGMLRARFLPDGTQQISETSPWPGLTVYDLRDADEARVAEATGAVREELAHRRLEVERGEVFDVRLTLLPGGAGRLHVDVDLLVCDVLSMRLLLTDLAELYDRPGEAEPLEYSFPAYLADRTARLEKDRETARTYWLDRLPALPGAPALPLAHDPKTVTAPRFTRRRHVLSPELWRRLTARASAHGLTPASVLATAFCEVLSRWSGQERFLLNIPLFDRRGPHPETGALVADFTSLVLLDVDLGGPGGFADRAGRLQSRLHEDLQYTAFSGVEVQRELIRADGDAEPRTAPVVFAFSADGDLASARCRERFGEVGWMLSQTPQVWLDHQIHLTGEGVLLAWDAVEDLFAEGVLSAMFDAYLQLIGDLPESGWDAPPRLPLPAAQRAARARVNATAWPHRPRALHTAFFERAAADPGRPALLWGADGRLTYGELADGALRVAAALGGRGVRGGDLVAVTLPKGPGQIIAVLGVLAAGAAYVPIGVDQPPERRRRMLTTAGAVQVLGESGDEDGPPVLGLGAALDAAPLPAPSPADPSATAYVIFTSGSTGTPKGVELSHAAAANTVDDVNDRLAVSPGDRVLGLSALDFDLSVWDVFGMLSAGAAVVLVAEEDRREPRVWLDLCARHGVTLWNSVPALLDMALTAAGEEPLPAGLRRALLSGDWIGLDLPPRLARATAGRCSLLALGGATEGAIWSNAFDVPEDGVPAGWPSVPYGLPLRGQRYRVVDGAGRDCPDWVPGELWIGGEGVARGYVGDAAHTAERFAEDAGTRWYRTGDLGRYHPGGLLEFLGRLDQQVKINGYRVELGEVEAVLRAHPAVEAAVAVRAETGHLAALLIPAPPAGPQDLDPEELRAWTAARLPGHMVPPSFAVAAALPFNANGKVDRKAVRALFDGRDRPARAFEPIGPGLEQVVAEAWGGVLGRAPAGRDDGFFAAGGDSLLATRVIAALRERTGVELPMREFFREPTARGLAAALTTRLGPDGDTDDLDTGAL</sequence>
<evidence type="ECO:0000256" key="7">
    <source>
        <dbReference type="ARBA" id="ARBA00022598"/>
    </source>
</evidence>
<dbReference type="PANTHER" id="PTHR45527:SF10">
    <property type="entry name" value="PYOCHELIN SYNTHASE PCHF"/>
    <property type="match status" value="1"/>
</dbReference>